<feature type="transmembrane region" description="Helical" evidence="1">
    <location>
        <begin position="6"/>
        <end position="26"/>
    </location>
</feature>
<gene>
    <name evidence="2" type="ORF">KSP39_PZI011980</name>
</gene>
<dbReference type="EMBL" id="JBBWWQ010000010">
    <property type="protein sequence ID" value="KAK8937456.1"/>
    <property type="molecule type" value="Genomic_DNA"/>
</dbReference>
<keyword evidence="3" id="KW-1185">Reference proteome</keyword>
<name>A0AAP0BFM7_9ASPA</name>
<dbReference type="Proteomes" id="UP001418222">
    <property type="component" value="Unassembled WGS sequence"/>
</dbReference>
<sequence length="52" mass="5956">MITLDMLWNVLRPALGFSYSIIITHIHGARMPLRNLTAWSRRSIIGKRCSST</sequence>
<evidence type="ECO:0000313" key="2">
    <source>
        <dbReference type="EMBL" id="KAK8937456.1"/>
    </source>
</evidence>
<keyword evidence="1" id="KW-1133">Transmembrane helix</keyword>
<organism evidence="2 3">
    <name type="scientific">Platanthera zijinensis</name>
    <dbReference type="NCBI Taxonomy" id="2320716"/>
    <lineage>
        <taxon>Eukaryota</taxon>
        <taxon>Viridiplantae</taxon>
        <taxon>Streptophyta</taxon>
        <taxon>Embryophyta</taxon>
        <taxon>Tracheophyta</taxon>
        <taxon>Spermatophyta</taxon>
        <taxon>Magnoliopsida</taxon>
        <taxon>Liliopsida</taxon>
        <taxon>Asparagales</taxon>
        <taxon>Orchidaceae</taxon>
        <taxon>Orchidoideae</taxon>
        <taxon>Orchideae</taxon>
        <taxon>Orchidinae</taxon>
        <taxon>Platanthera</taxon>
    </lineage>
</organism>
<reference evidence="2 3" key="1">
    <citation type="journal article" date="2022" name="Nat. Plants">
        <title>Genomes of leafy and leafless Platanthera orchids illuminate the evolution of mycoheterotrophy.</title>
        <authorList>
            <person name="Li M.H."/>
            <person name="Liu K.W."/>
            <person name="Li Z."/>
            <person name="Lu H.C."/>
            <person name="Ye Q.L."/>
            <person name="Zhang D."/>
            <person name="Wang J.Y."/>
            <person name="Li Y.F."/>
            <person name="Zhong Z.M."/>
            <person name="Liu X."/>
            <person name="Yu X."/>
            <person name="Liu D.K."/>
            <person name="Tu X.D."/>
            <person name="Liu B."/>
            <person name="Hao Y."/>
            <person name="Liao X.Y."/>
            <person name="Jiang Y.T."/>
            <person name="Sun W.H."/>
            <person name="Chen J."/>
            <person name="Chen Y.Q."/>
            <person name="Ai Y."/>
            <person name="Zhai J.W."/>
            <person name="Wu S.S."/>
            <person name="Zhou Z."/>
            <person name="Hsiao Y.Y."/>
            <person name="Wu W.L."/>
            <person name="Chen Y.Y."/>
            <person name="Lin Y.F."/>
            <person name="Hsu J.L."/>
            <person name="Li C.Y."/>
            <person name="Wang Z.W."/>
            <person name="Zhao X."/>
            <person name="Zhong W.Y."/>
            <person name="Ma X.K."/>
            <person name="Ma L."/>
            <person name="Huang J."/>
            <person name="Chen G.Z."/>
            <person name="Huang M.Z."/>
            <person name="Huang L."/>
            <person name="Peng D.H."/>
            <person name="Luo Y.B."/>
            <person name="Zou S.Q."/>
            <person name="Chen S.P."/>
            <person name="Lan S."/>
            <person name="Tsai W.C."/>
            <person name="Van de Peer Y."/>
            <person name="Liu Z.J."/>
        </authorList>
    </citation>
    <scope>NUCLEOTIDE SEQUENCE [LARGE SCALE GENOMIC DNA]</scope>
    <source>
        <strain evidence="2">Lor287</strain>
    </source>
</reference>
<evidence type="ECO:0000313" key="3">
    <source>
        <dbReference type="Proteomes" id="UP001418222"/>
    </source>
</evidence>
<comment type="caution">
    <text evidence="2">The sequence shown here is derived from an EMBL/GenBank/DDBJ whole genome shotgun (WGS) entry which is preliminary data.</text>
</comment>
<evidence type="ECO:0000256" key="1">
    <source>
        <dbReference type="SAM" id="Phobius"/>
    </source>
</evidence>
<protein>
    <submittedName>
        <fullName evidence="2">Uncharacterized protein</fullName>
    </submittedName>
</protein>
<dbReference type="AlphaFoldDB" id="A0AAP0BFM7"/>
<proteinExistence type="predicted"/>
<keyword evidence="1" id="KW-0812">Transmembrane</keyword>
<accession>A0AAP0BFM7</accession>
<keyword evidence="1" id="KW-0472">Membrane</keyword>